<dbReference type="Pfam" id="PF13306">
    <property type="entry name" value="LRR_5"/>
    <property type="match status" value="2"/>
</dbReference>
<proteinExistence type="predicted"/>
<evidence type="ECO:0000313" key="2">
    <source>
        <dbReference type="Proteomes" id="UP000184509"/>
    </source>
</evidence>
<dbReference type="EMBL" id="FQTV01000003">
    <property type="protein sequence ID" value="SHE78297.1"/>
    <property type="molecule type" value="Genomic_DNA"/>
</dbReference>
<dbReference type="RefSeq" id="WP_073399273.1">
    <property type="nucleotide sequence ID" value="NZ_FQTV01000003.1"/>
</dbReference>
<evidence type="ECO:0000313" key="1">
    <source>
        <dbReference type="EMBL" id="SHE78297.1"/>
    </source>
</evidence>
<keyword evidence="2" id="KW-1185">Reference proteome</keyword>
<accession>A0A1M4WAR0</accession>
<dbReference type="InterPro" id="IPR053139">
    <property type="entry name" value="Surface_bspA-like"/>
</dbReference>
<dbReference type="PANTHER" id="PTHR45661">
    <property type="entry name" value="SURFACE ANTIGEN"/>
    <property type="match status" value="1"/>
</dbReference>
<dbReference type="Gene3D" id="3.80.10.10">
    <property type="entry name" value="Ribonuclease Inhibitor"/>
    <property type="match status" value="1"/>
</dbReference>
<dbReference type="InterPro" id="IPR026906">
    <property type="entry name" value="LRR_5"/>
</dbReference>
<organism evidence="1 2">
    <name type="scientific">Bacteroides luti</name>
    <dbReference type="NCBI Taxonomy" id="1297750"/>
    <lineage>
        <taxon>Bacteria</taxon>
        <taxon>Pseudomonadati</taxon>
        <taxon>Bacteroidota</taxon>
        <taxon>Bacteroidia</taxon>
        <taxon>Bacteroidales</taxon>
        <taxon>Bacteroidaceae</taxon>
        <taxon>Bacteroides</taxon>
    </lineage>
</organism>
<dbReference type="Proteomes" id="UP000184509">
    <property type="component" value="Unassembled WGS sequence"/>
</dbReference>
<dbReference type="AlphaFoldDB" id="A0A1M4WAR0"/>
<sequence>MKTTTLCKYTLFVFSLFLNWGIRAQEVQLTLNTTGGALSYYLGNQKDVVTDLTLIGSFNGWDISTLHEMAKLTKLNIAQAKPVEGGFFYFGRNIYVENNKIPPCMFYSMSGLTSLVLPTTITAIGNQAFQDCQGLTSITIPSGVTQIDTLAFAYCTGLKSITTVGNITEICNHAFLECSSLTSFTIPASVTKLGKSPFSGCTGLREFIVDSANPIVCDIDGVLFSKDQSTILAYPNAKSASYTMPESTTRIEDYAFEWCEDLGSVVINNNVNSLGEGAFYGCKGLVSATLSNKTPSIKANTFYNCKSLNTISIPASVASVGSGAFGLCSGLTSIHSYRTTAPSATTTTFTSVNTSTCIVYVPKGSYSSYKSATGWSAFKYINEEGTSVPQLEANSIKVYTVQGGIIVEGTNIGDIISVYDVTGALVQSIRVTDETTIIYVPANHIYLIMVTGKVFKVAL</sequence>
<dbReference type="STRING" id="1297750.SAMN05444405_10336"/>
<protein>
    <submittedName>
        <fullName evidence="1">Leucine rich repeat-containing protein</fullName>
    </submittedName>
</protein>
<dbReference type="PANTHER" id="PTHR45661:SF3">
    <property type="entry name" value="IG-LIKE DOMAIN-CONTAINING PROTEIN"/>
    <property type="match status" value="1"/>
</dbReference>
<reference evidence="2" key="1">
    <citation type="submission" date="2016-11" db="EMBL/GenBank/DDBJ databases">
        <authorList>
            <person name="Varghese N."/>
            <person name="Submissions S."/>
        </authorList>
    </citation>
    <scope>NUCLEOTIDE SEQUENCE [LARGE SCALE GENOMIC DNA]</scope>
    <source>
        <strain evidence="2">DSM 26991</strain>
    </source>
</reference>
<gene>
    <name evidence="1" type="ORF">SAMN05444405_10336</name>
</gene>
<name>A0A1M4WAR0_9BACE</name>
<dbReference type="Gene3D" id="3.40.50.12480">
    <property type="match status" value="3"/>
</dbReference>
<dbReference type="SUPFAM" id="SSF52058">
    <property type="entry name" value="L domain-like"/>
    <property type="match status" value="2"/>
</dbReference>
<dbReference type="OrthoDB" id="1050772at2"/>
<dbReference type="InterPro" id="IPR032675">
    <property type="entry name" value="LRR_dom_sf"/>
</dbReference>